<evidence type="ECO:0000313" key="1">
    <source>
        <dbReference type="EMBL" id="TQM81455.1"/>
    </source>
</evidence>
<protein>
    <submittedName>
        <fullName evidence="1">Uncharacterized protein</fullName>
    </submittedName>
</protein>
<evidence type="ECO:0000313" key="2">
    <source>
        <dbReference type="Proteomes" id="UP000316628"/>
    </source>
</evidence>
<accession>A0A543JF32</accession>
<gene>
    <name evidence="1" type="ORF">FHX81_3820</name>
</gene>
<reference evidence="1 2" key="1">
    <citation type="submission" date="2019-06" db="EMBL/GenBank/DDBJ databases">
        <title>Sequencing the genomes of 1000 actinobacteria strains.</title>
        <authorList>
            <person name="Klenk H.-P."/>
        </authorList>
    </citation>
    <scope>NUCLEOTIDE SEQUENCE [LARGE SCALE GENOMIC DNA]</scope>
    <source>
        <strain evidence="1 2">DSM 45456</strain>
    </source>
</reference>
<dbReference type="EMBL" id="VFPP01000001">
    <property type="protein sequence ID" value="TQM81455.1"/>
    <property type="molecule type" value="Genomic_DNA"/>
</dbReference>
<keyword evidence="2" id="KW-1185">Reference proteome</keyword>
<proteinExistence type="predicted"/>
<dbReference type="RefSeq" id="WP_141979415.1">
    <property type="nucleotide sequence ID" value="NZ_VFPP01000001.1"/>
</dbReference>
<name>A0A543JF32_9PSEU</name>
<dbReference type="Proteomes" id="UP000316628">
    <property type="component" value="Unassembled WGS sequence"/>
</dbReference>
<sequence length="155" mass="15984">MRKIGLGVGAVAVVVAGAFAVTLLGSGPAAPEPGGCAHIERVEEGAAYRALDCAAADANVRVAKVVDDASQCPTGGAPYTVFTRSTTLCLMPNFVEGACYQGDRTSGMKKVECTTARAIRVAGVTREPVECANGKKLTYVEPSVTFCLVPASDMR</sequence>
<dbReference type="AlphaFoldDB" id="A0A543JF32"/>
<organism evidence="1 2">
    <name type="scientific">Saccharothrix saharensis</name>
    <dbReference type="NCBI Taxonomy" id="571190"/>
    <lineage>
        <taxon>Bacteria</taxon>
        <taxon>Bacillati</taxon>
        <taxon>Actinomycetota</taxon>
        <taxon>Actinomycetes</taxon>
        <taxon>Pseudonocardiales</taxon>
        <taxon>Pseudonocardiaceae</taxon>
        <taxon>Saccharothrix</taxon>
    </lineage>
</organism>
<comment type="caution">
    <text evidence="1">The sequence shown here is derived from an EMBL/GenBank/DDBJ whole genome shotgun (WGS) entry which is preliminary data.</text>
</comment>
<dbReference type="OrthoDB" id="4749283at2"/>